<feature type="domain" description="Epoxide hydrolase N-terminal" evidence="4">
    <location>
        <begin position="62"/>
        <end position="165"/>
    </location>
</feature>
<proteinExistence type="inferred from homology"/>
<dbReference type="InterPro" id="IPR029058">
    <property type="entry name" value="AB_hydrolase_fold"/>
</dbReference>
<keyword evidence="6" id="KW-1185">Reference proteome</keyword>
<dbReference type="Gene3D" id="3.40.50.1820">
    <property type="entry name" value="alpha/beta hydrolase"/>
    <property type="match status" value="1"/>
</dbReference>
<dbReference type="EMBL" id="CACRXK020011706">
    <property type="protein sequence ID" value="CAB4021917.1"/>
    <property type="molecule type" value="Genomic_DNA"/>
</dbReference>
<organism evidence="5 6">
    <name type="scientific">Paramuricea clavata</name>
    <name type="common">Red gorgonian</name>
    <name type="synonym">Violescent sea-whip</name>
    <dbReference type="NCBI Taxonomy" id="317549"/>
    <lineage>
        <taxon>Eukaryota</taxon>
        <taxon>Metazoa</taxon>
        <taxon>Cnidaria</taxon>
        <taxon>Anthozoa</taxon>
        <taxon>Octocorallia</taxon>
        <taxon>Malacalcyonacea</taxon>
        <taxon>Plexauridae</taxon>
        <taxon>Paramuricea</taxon>
    </lineage>
</organism>
<comment type="caution">
    <text evidence="5">The sequence shown here is derived from an EMBL/GenBank/DDBJ whole genome shotgun (WGS) entry which is preliminary data.</text>
</comment>
<dbReference type="InterPro" id="IPR000639">
    <property type="entry name" value="Epox_hydrolase-like"/>
</dbReference>
<evidence type="ECO:0000256" key="3">
    <source>
        <dbReference type="ARBA" id="ARBA00022801"/>
    </source>
</evidence>
<evidence type="ECO:0000259" key="4">
    <source>
        <dbReference type="Pfam" id="PF06441"/>
    </source>
</evidence>
<dbReference type="AlphaFoldDB" id="A0A7D9L213"/>
<dbReference type="GO" id="GO:0004301">
    <property type="term" value="F:epoxide hydrolase activity"/>
    <property type="evidence" value="ECO:0007669"/>
    <property type="project" value="TreeGrafter"/>
</dbReference>
<dbReference type="OrthoDB" id="7130006at2759"/>
<sequence>MKWLTVIVSSVLVVILAIFLGFRALNTPISPPVATDEWWGPSKEAPASLPNIIDINIEEMAPIQFEEDKLADLSWRLTNARYFRSLEDTNWEYGSNVKELEKIMSYWLNEFKWKKQEKILNNFKHYIATIDGIKIHYVHAKPTTKTRRVVPIMLVHGWPGSFYEFYKIIPLLTGKSEDNFSFEVICPSLPGYIFSEAPHKSGLDILQIANFFKKLMARLGHSEYYVQGGDWGAAVARAMSLIDTRSVSKQ</sequence>
<dbReference type="Pfam" id="PF06441">
    <property type="entry name" value="EHN"/>
    <property type="match status" value="1"/>
</dbReference>
<reference evidence="5" key="1">
    <citation type="submission" date="2020-04" db="EMBL/GenBank/DDBJ databases">
        <authorList>
            <person name="Alioto T."/>
            <person name="Alioto T."/>
            <person name="Gomez Garrido J."/>
        </authorList>
    </citation>
    <scope>NUCLEOTIDE SEQUENCE</scope>
    <source>
        <strain evidence="5">A484AB</strain>
    </source>
</reference>
<dbReference type="PRINTS" id="PR00412">
    <property type="entry name" value="EPOXHYDRLASE"/>
</dbReference>
<dbReference type="GO" id="GO:0097176">
    <property type="term" value="P:epoxide metabolic process"/>
    <property type="evidence" value="ECO:0007669"/>
    <property type="project" value="TreeGrafter"/>
</dbReference>
<evidence type="ECO:0000313" key="5">
    <source>
        <dbReference type="EMBL" id="CAB4021917.1"/>
    </source>
</evidence>
<protein>
    <submittedName>
        <fullName evidence="5">Epoxide hydrolase 1-like</fullName>
    </submittedName>
</protein>
<dbReference type="PANTHER" id="PTHR21661:SF35">
    <property type="entry name" value="EPOXIDE HYDROLASE"/>
    <property type="match status" value="1"/>
</dbReference>
<comment type="similarity">
    <text evidence="1">Belongs to the peptidase S33 family.</text>
</comment>
<keyword evidence="2" id="KW-0058">Aromatic hydrocarbons catabolism</keyword>
<evidence type="ECO:0000256" key="2">
    <source>
        <dbReference type="ARBA" id="ARBA00022797"/>
    </source>
</evidence>
<dbReference type="InterPro" id="IPR010497">
    <property type="entry name" value="Epoxide_hydro_N"/>
</dbReference>
<keyword evidence="3 5" id="KW-0378">Hydrolase</keyword>
<evidence type="ECO:0000313" key="6">
    <source>
        <dbReference type="Proteomes" id="UP001152795"/>
    </source>
</evidence>
<evidence type="ECO:0000256" key="1">
    <source>
        <dbReference type="ARBA" id="ARBA00010088"/>
    </source>
</evidence>
<dbReference type="Proteomes" id="UP001152795">
    <property type="component" value="Unassembled WGS sequence"/>
</dbReference>
<accession>A0A7D9L213</accession>
<dbReference type="PANTHER" id="PTHR21661">
    <property type="entry name" value="EPOXIDE HYDROLASE 1-RELATED"/>
    <property type="match status" value="1"/>
</dbReference>
<gene>
    <name evidence="5" type="ORF">PACLA_8A032875</name>
</gene>
<dbReference type="SUPFAM" id="SSF53474">
    <property type="entry name" value="alpha/beta-Hydrolases"/>
    <property type="match status" value="1"/>
</dbReference>
<name>A0A7D9L213_PARCT</name>